<accession>A0ABT8LG95</accession>
<comment type="caution">
    <text evidence="1">The sequence shown here is derived from an EMBL/GenBank/DDBJ whole genome shotgun (WGS) entry which is preliminary data.</text>
</comment>
<organism evidence="1 2">
    <name type="scientific">Agaribacillus aureus</name>
    <dbReference type="NCBI Taxonomy" id="3051825"/>
    <lineage>
        <taxon>Bacteria</taxon>
        <taxon>Pseudomonadati</taxon>
        <taxon>Bacteroidota</taxon>
        <taxon>Cytophagia</taxon>
        <taxon>Cytophagales</taxon>
        <taxon>Splendidivirgaceae</taxon>
        <taxon>Agaribacillus</taxon>
    </lineage>
</organism>
<reference evidence="1" key="1">
    <citation type="submission" date="2023-06" db="EMBL/GenBank/DDBJ databases">
        <title>Genomic of Agaribacillus aureum.</title>
        <authorList>
            <person name="Wang G."/>
        </authorList>
    </citation>
    <scope>NUCLEOTIDE SEQUENCE</scope>
    <source>
        <strain evidence="1">BMA12</strain>
    </source>
</reference>
<proteinExistence type="predicted"/>
<dbReference type="RefSeq" id="WP_346762161.1">
    <property type="nucleotide sequence ID" value="NZ_JAUJEB010000011.1"/>
</dbReference>
<evidence type="ECO:0000313" key="2">
    <source>
        <dbReference type="Proteomes" id="UP001172083"/>
    </source>
</evidence>
<dbReference type="Proteomes" id="UP001172083">
    <property type="component" value="Unassembled WGS sequence"/>
</dbReference>
<dbReference type="InterPro" id="IPR013320">
    <property type="entry name" value="ConA-like_dom_sf"/>
</dbReference>
<dbReference type="SUPFAM" id="SSF49899">
    <property type="entry name" value="Concanavalin A-like lectins/glucanases"/>
    <property type="match status" value="1"/>
</dbReference>
<dbReference type="Gene3D" id="2.60.120.200">
    <property type="match status" value="1"/>
</dbReference>
<dbReference type="Pfam" id="PF13385">
    <property type="entry name" value="Laminin_G_3"/>
    <property type="match status" value="1"/>
</dbReference>
<name>A0ABT8LG95_9BACT</name>
<sequence length="715" mass="80932">MKIKGLNNIGVYVLLLGASLCFSGISLAQKSPVTYFEFEDIRQERKNAELVRGETYVPQEVFAYVKESVKNTEFELKGKYYKKVKGVKGNAVLLDGYTAHIEVFEDDIPVIENGFTIEAWVALGAYPKNEAPILDHRRDEGDGYFNGYSLEIDGLGRLLLKVATRGKYEIAMSSDEIPLNTWTHVAGSYAAESGLSVYINGQLIDNIKLKEIFSPADPEETSMLIGKSRSKKRPYGTIRPEGTETSFTYIDGILDELKIHNSALSGKSISSIYKSAGVLEKPGLPVRKLPSGPKSPKVFRAVNTTLKYYEAWDAPWAIDKNADLVVQFDEADCKFVFWHGTSYIPNWVTENDIWFNNAFNESWNDHGSCEPMSDKKANYSTVKIVESNEARVVVQWRYGLVDVVGGFAYQDPETGWGDWTNETYTIYPDMVGVREDKLLSNAPRAEHEWQESIMVLGPGQSPEDILEYKALTLANIKGEKETYSWEQEIPPHFPPSPKNPAIQIINTKSKYRPFSVIRPQDNPRIDTYDGEIRRDISVFPWWNHWPVAPRPTDGRYAQFSDRAAHASISHWFWDAYAETDRSMTKLMLNGLTDKQIGDLIPLAKSWSNPAAIALNDKKHSAVYTPEERAYTIELSQELSELNFNLKGSDNSPIINPAFVVENWGDHEVDVSLNGEKMERGKDLRYDLRHSINSIDLIVWVKYEGTSVTSFSLKQK</sequence>
<dbReference type="EMBL" id="JAUJEB010000011">
    <property type="protein sequence ID" value="MDN5216824.1"/>
    <property type="molecule type" value="Genomic_DNA"/>
</dbReference>
<protein>
    <submittedName>
        <fullName evidence="1">LamG domain-containing protein</fullName>
    </submittedName>
</protein>
<evidence type="ECO:0000313" key="1">
    <source>
        <dbReference type="EMBL" id="MDN5216824.1"/>
    </source>
</evidence>
<gene>
    <name evidence="1" type="ORF">QQ020_32435</name>
</gene>
<keyword evidence="2" id="KW-1185">Reference proteome</keyword>